<evidence type="ECO:0008006" key="4">
    <source>
        <dbReference type="Google" id="ProtNLM"/>
    </source>
</evidence>
<organism evidence="2 3">
    <name type="scientific">Lacinutrix gracilariae</name>
    <dbReference type="NCBI Taxonomy" id="1747198"/>
    <lineage>
        <taxon>Bacteria</taxon>
        <taxon>Pseudomonadati</taxon>
        <taxon>Bacteroidota</taxon>
        <taxon>Flavobacteriia</taxon>
        <taxon>Flavobacteriales</taxon>
        <taxon>Flavobacteriaceae</taxon>
        <taxon>Lacinutrix</taxon>
    </lineage>
</organism>
<keyword evidence="1" id="KW-0472">Membrane</keyword>
<proteinExistence type="predicted"/>
<comment type="caution">
    <text evidence="2">The sequence shown here is derived from an EMBL/GenBank/DDBJ whole genome shotgun (WGS) entry which is preliminary data.</text>
</comment>
<gene>
    <name evidence="2" type="ORF">ACFSSB_07530</name>
</gene>
<reference evidence="3" key="1">
    <citation type="journal article" date="2019" name="Int. J. Syst. Evol. Microbiol.">
        <title>The Global Catalogue of Microorganisms (GCM) 10K type strain sequencing project: providing services to taxonomists for standard genome sequencing and annotation.</title>
        <authorList>
            <consortium name="The Broad Institute Genomics Platform"/>
            <consortium name="The Broad Institute Genome Sequencing Center for Infectious Disease"/>
            <person name="Wu L."/>
            <person name="Ma J."/>
        </authorList>
    </citation>
    <scope>NUCLEOTIDE SEQUENCE [LARGE SCALE GENOMIC DNA]</scope>
    <source>
        <strain evidence="3">KCTC 42808</strain>
    </source>
</reference>
<keyword evidence="1" id="KW-0812">Transmembrane</keyword>
<evidence type="ECO:0000313" key="2">
    <source>
        <dbReference type="EMBL" id="MFD2542164.1"/>
    </source>
</evidence>
<name>A0ABW5K0T5_9FLAO</name>
<dbReference type="RefSeq" id="WP_379902706.1">
    <property type="nucleotide sequence ID" value="NZ_JBHULM010000011.1"/>
</dbReference>
<dbReference type="SUPFAM" id="SSF47473">
    <property type="entry name" value="EF-hand"/>
    <property type="match status" value="1"/>
</dbReference>
<evidence type="ECO:0000256" key="1">
    <source>
        <dbReference type="SAM" id="Phobius"/>
    </source>
</evidence>
<accession>A0ABW5K0T5</accession>
<dbReference type="EMBL" id="JBHULM010000011">
    <property type="protein sequence ID" value="MFD2542164.1"/>
    <property type="molecule type" value="Genomic_DNA"/>
</dbReference>
<protein>
    <recommendedName>
        <fullName evidence="4">EF-hand domain-containing protein</fullName>
    </recommendedName>
</protein>
<feature type="transmembrane region" description="Helical" evidence="1">
    <location>
        <begin position="7"/>
        <end position="25"/>
    </location>
</feature>
<evidence type="ECO:0000313" key="3">
    <source>
        <dbReference type="Proteomes" id="UP001597467"/>
    </source>
</evidence>
<dbReference type="Proteomes" id="UP001597467">
    <property type="component" value="Unassembled WGS sequence"/>
</dbReference>
<sequence>MSKAIKIGFIATVIVYVLGVTYTYYSNQKFSQTFEKFDINKNGSIDTNEKSIQAELYLNQMAKRKTTKQAVIILIPVAIVIGFICFAVAILLKKINTIDTNEINYQ</sequence>
<dbReference type="InterPro" id="IPR011992">
    <property type="entry name" value="EF-hand-dom_pair"/>
</dbReference>
<keyword evidence="3" id="KW-1185">Reference proteome</keyword>
<keyword evidence="1" id="KW-1133">Transmembrane helix</keyword>
<feature type="transmembrane region" description="Helical" evidence="1">
    <location>
        <begin position="70"/>
        <end position="92"/>
    </location>
</feature>
<dbReference type="Gene3D" id="1.10.238.10">
    <property type="entry name" value="EF-hand"/>
    <property type="match status" value="1"/>
</dbReference>